<organism evidence="6 7">
    <name type="scientific">Microbacterium ulmi</name>
    <dbReference type="NCBI Taxonomy" id="179095"/>
    <lineage>
        <taxon>Bacteria</taxon>
        <taxon>Bacillati</taxon>
        <taxon>Actinomycetota</taxon>
        <taxon>Actinomycetes</taxon>
        <taxon>Micrococcales</taxon>
        <taxon>Microbacteriaceae</taxon>
        <taxon>Microbacterium</taxon>
    </lineage>
</organism>
<dbReference type="AlphaFoldDB" id="A0A7Y2LZP2"/>
<evidence type="ECO:0000313" key="6">
    <source>
        <dbReference type="EMBL" id="NNH03274.1"/>
    </source>
</evidence>
<protein>
    <submittedName>
        <fullName evidence="6">Glycosyltransferase</fullName>
    </submittedName>
</protein>
<dbReference type="Proteomes" id="UP000543598">
    <property type="component" value="Unassembled WGS sequence"/>
</dbReference>
<name>A0A7Y2LZP2_9MICO</name>
<dbReference type="SUPFAM" id="SSF53756">
    <property type="entry name" value="UDP-Glycosyltransferase/glycogen phosphorylase"/>
    <property type="match status" value="1"/>
</dbReference>
<proteinExistence type="inferred from homology"/>
<accession>A0A7Y2LZP2</accession>
<dbReference type="InterPro" id="IPR028098">
    <property type="entry name" value="Glyco_trans_4-like_N"/>
</dbReference>
<comment type="similarity">
    <text evidence="1">Belongs to the glycosyltransferase group 1 family. Glycosyltransferase 4 subfamily.</text>
</comment>
<dbReference type="InterPro" id="IPR001296">
    <property type="entry name" value="Glyco_trans_1"/>
</dbReference>
<gene>
    <name evidence="6" type="ORF">HLA99_05360</name>
</gene>
<feature type="domain" description="Glycosyl transferase family 1" evidence="4">
    <location>
        <begin position="198"/>
        <end position="369"/>
    </location>
</feature>
<evidence type="ECO:0000256" key="1">
    <source>
        <dbReference type="ARBA" id="ARBA00009481"/>
    </source>
</evidence>
<feature type="domain" description="Glycosyltransferase subfamily 4-like N-terminal" evidence="5">
    <location>
        <begin position="46"/>
        <end position="172"/>
    </location>
</feature>
<evidence type="ECO:0000313" key="7">
    <source>
        <dbReference type="Proteomes" id="UP000543598"/>
    </source>
</evidence>
<comment type="caution">
    <text evidence="6">The sequence shown here is derived from an EMBL/GenBank/DDBJ whole genome shotgun (WGS) entry which is preliminary data.</text>
</comment>
<keyword evidence="2" id="KW-0328">Glycosyltransferase</keyword>
<dbReference type="PANTHER" id="PTHR12526">
    <property type="entry name" value="GLYCOSYLTRANSFERASE"/>
    <property type="match status" value="1"/>
</dbReference>
<dbReference type="GO" id="GO:0016757">
    <property type="term" value="F:glycosyltransferase activity"/>
    <property type="evidence" value="ECO:0007669"/>
    <property type="project" value="UniProtKB-KW"/>
</dbReference>
<dbReference type="PANTHER" id="PTHR12526:SF640">
    <property type="entry name" value="COLANIC ACID BIOSYNTHESIS GLYCOSYLTRANSFERASE WCAL-RELATED"/>
    <property type="match status" value="1"/>
</dbReference>
<dbReference type="RefSeq" id="WP_167037673.1">
    <property type="nucleotide sequence ID" value="NZ_BAAANA010000001.1"/>
</dbReference>
<dbReference type="Pfam" id="PF13439">
    <property type="entry name" value="Glyco_transf_4"/>
    <property type="match status" value="1"/>
</dbReference>
<keyword evidence="7" id="KW-1185">Reference proteome</keyword>
<evidence type="ECO:0000259" key="4">
    <source>
        <dbReference type="Pfam" id="PF00534"/>
    </source>
</evidence>
<evidence type="ECO:0000259" key="5">
    <source>
        <dbReference type="Pfam" id="PF13439"/>
    </source>
</evidence>
<evidence type="ECO:0000256" key="3">
    <source>
        <dbReference type="ARBA" id="ARBA00022679"/>
    </source>
</evidence>
<dbReference type="Gene3D" id="3.40.50.2000">
    <property type="entry name" value="Glycogen Phosphorylase B"/>
    <property type="match status" value="2"/>
</dbReference>
<keyword evidence="3 6" id="KW-0808">Transferase</keyword>
<dbReference type="EMBL" id="JABEMB010000004">
    <property type="protein sequence ID" value="NNH03274.1"/>
    <property type="molecule type" value="Genomic_DNA"/>
</dbReference>
<evidence type="ECO:0000256" key="2">
    <source>
        <dbReference type="ARBA" id="ARBA00022676"/>
    </source>
</evidence>
<reference evidence="6 7" key="1">
    <citation type="submission" date="2020-05" db="EMBL/GenBank/DDBJ databases">
        <title>MicrobeNet Type strains.</title>
        <authorList>
            <person name="Nicholson A.C."/>
        </authorList>
    </citation>
    <scope>NUCLEOTIDE SEQUENCE [LARGE SCALE GENOMIC DNA]</scope>
    <source>
        <strain evidence="6 7">JCM 14282</strain>
    </source>
</reference>
<sequence>MPPRILVIDHTSQEGGGQLALLRVVEQLNGDRADIRALVFSSGVFVDRLRAAGIETAVLELDPAVNQTSRDRVLAPAALVRSLGRSVAFVPRLARAIRGARADVVVANTLKAAVFTALAAPLAGRRWVWHVHDRIAPDYLPAPLVAALRVLAVLGPRAIVVNSEATLATLPGRARRKSTLAYPGLAADAFDSPSDGADRAVVGLIGRISPTKGQRQFLEAAASVAETNPSTRFRVVGAALFGEDAYESSVRALPEALGIADRVEFTGWVPDAGRHLRELGVVVHASPVPEPFGQVVVEAMAAGVPVVATAAGGVPEILDPDGTADLAGGWAATEVGVLVRPGDSAALAAAIRAILDEPEARAARAVAARAAAAERFTIERTADAVWRAWRGAASGTVGSMS</sequence>
<dbReference type="Pfam" id="PF00534">
    <property type="entry name" value="Glycos_transf_1"/>
    <property type="match status" value="1"/>
</dbReference>